<reference evidence="18 19" key="1">
    <citation type="submission" date="2016-11" db="EMBL/GenBank/DDBJ databases">
        <title>Genome sequence of Sphingomonas jeddahensis G39.</title>
        <authorList>
            <person name="Poehlein A."/>
            <person name="Wuebbeler J.H."/>
            <person name="Steinbuechel A."/>
            <person name="Daniel R."/>
        </authorList>
    </citation>
    <scope>NUCLEOTIDE SEQUENCE [LARGE SCALE GENOMIC DNA]</scope>
    <source>
        <strain evidence="18 19">G39</strain>
    </source>
</reference>
<dbReference type="GO" id="GO:0005524">
    <property type="term" value="F:ATP binding"/>
    <property type="evidence" value="ECO:0007669"/>
    <property type="project" value="UniProtKB-KW"/>
</dbReference>
<dbReference type="EC" id="2.7.13.3" evidence="3"/>
<dbReference type="InterPro" id="IPR003660">
    <property type="entry name" value="HAMP_dom"/>
</dbReference>
<dbReference type="PANTHER" id="PTHR44936:SF5">
    <property type="entry name" value="SENSOR HISTIDINE KINASE ENVZ"/>
    <property type="match status" value="1"/>
</dbReference>
<dbReference type="Gene3D" id="3.30.565.10">
    <property type="entry name" value="Histidine kinase-like ATPase, C-terminal domain"/>
    <property type="match status" value="1"/>
</dbReference>
<dbReference type="InterPro" id="IPR005467">
    <property type="entry name" value="His_kinase_dom"/>
</dbReference>
<feature type="domain" description="Histidine kinase" evidence="16">
    <location>
        <begin position="238"/>
        <end position="437"/>
    </location>
</feature>
<dbReference type="PROSITE" id="PS50109">
    <property type="entry name" value="HIS_KIN"/>
    <property type="match status" value="1"/>
</dbReference>
<dbReference type="GO" id="GO:0005886">
    <property type="term" value="C:plasma membrane"/>
    <property type="evidence" value="ECO:0007669"/>
    <property type="project" value="UniProtKB-SubCell"/>
</dbReference>
<dbReference type="SMART" id="SM00304">
    <property type="entry name" value="HAMP"/>
    <property type="match status" value="1"/>
</dbReference>
<evidence type="ECO:0000313" key="18">
    <source>
        <dbReference type="EMBL" id="ONF95713.1"/>
    </source>
</evidence>
<sequence>MRRWLPSVGLLGQVVAILLLTMVIEFGVSTLLYERASEFSVRDDEARRLAEHLVISRRLLDDRAPAQRPALANELTTDRYEVHWDGEIGVPPRVEPALDPMRRQIVEWEPTLRTGDLRLVLISPGRHSKVKGALRLRDGSWLHFRTLSAVAKLDFAFERILLGLVPAIALMILGGLMLRRALHPLRRLAEAADRVGYDEVGTVTEDGPREVRRLVAAFNRMQARIAALIDARTQSLAAVGHDLRTPLARLRLRTEAIAPGETHDAIVHDVAEMEAMIASLLAFLGGDSDPEKPSSLDLAVLCATLIDDASDRGFEATYVGPDHFELRLRRLAIKRALTNLVENALHYGERVTVELEPGDGVVTVRVLDNGPGIPEEEMAHVLEPFVRLDPARGRDTIGFGLGLPIVVQVIKAEGGTLSLANRPGGGLAATVTLPITRLALSGHKT</sequence>
<dbReference type="PANTHER" id="PTHR44936">
    <property type="entry name" value="SENSOR PROTEIN CREC"/>
    <property type="match status" value="1"/>
</dbReference>
<dbReference type="SMART" id="SM00388">
    <property type="entry name" value="HisKA"/>
    <property type="match status" value="1"/>
</dbReference>
<keyword evidence="13" id="KW-0902">Two-component regulatory system</keyword>
<evidence type="ECO:0000256" key="4">
    <source>
        <dbReference type="ARBA" id="ARBA00022475"/>
    </source>
</evidence>
<dbReference type="Proteomes" id="UP000188729">
    <property type="component" value="Unassembled WGS sequence"/>
</dbReference>
<protein>
    <recommendedName>
        <fullName evidence="3">histidine kinase</fullName>
        <ecNumber evidence="3">2.7.13.3</ecNumber>
    </recommendedName>
</protein>
<keyword evidence="14 15" id="KW-0472">Membrane</keyword>
<keyword evidence="4" id="KW-1003">Cell membrane</keyword>
<dbReference type="EMBL" id="MPSB01000009">
    <property type="protein sequence ID" value="ONF95713.1"/>
    <property type="molecule type" value="Genomic_DNA"/>
</dbReference>
<dbReference type="InterPro" id="IPR003594">
    <property type="entry name" value="HATPase_dom"/>
</dbReference>
<dbReference type="AlphaFoldDB" id="A0A1V2ET44"/>
<evidence type="ECO:0000259" key="17">
    <source>
        <dbReference type="PROSITE" id="PS50885"/>
    </source>
</evidence>
<dbReference type="Pfam" id="PF02518">
    <property type="entry name" value="HATPase_c"/>
    <property type="match status" value="1"/>
</dbReference>
<dbReference type="InterPro" id="IPR004358">
    <property type="entry name" value="Sig_transdc_His_kin-like_C"/>
</dbReference>
<dbReference type="RefSeq" id="WP_076744922.1">
    <property type="nucleotide sequence ID" value="NZ_MPSB01000009.1"/>
</dbReference>
<evidence type="ECO:0000259" key="16">
    <source>
        <dbReference type="PROSITE" id="PS50109"/>
    </source>
</evidence>
<evidence type="ECO:0000256" key="12">
    <source>
        <dbReference type="ARBA" id="ARBA00022989"/>
    </source>
</evidence>
<dbReference type="InterPro" id="IPR050980">
    <property type="entry name" value="2C_sensor_his_kinase"/>
</dbReference>
<organism evidence="18 19">
    <name type="scientific">Sphingomonas jeddahensis</name>
    <dbReference type="NCBI Taxonomy" id="1915074"/>
    <lineage>
        <taxon>Bacteria</taxon>
        <taxon>Pseudomonadati</taxon>
        <taxon>Pseudomonadota</taxon>
        <taxon>Alphaproteobacteria</taxon>
        <taxon>Sphingomonadales</taxon>
        <taxon>Sphingomonadaceae</taxon>
        <taxon>Sphingomonas</taxon>
    </lineage>
</organism>
<dbReference type="InterPro" id="IPR036097">
    <property type="entry name" value="HisK_dim/P_sf"/>
</dbReference>
<keyword evidence="11" id="KW-0067">ATP-binding</keyword>
<evidence type="ECO:0000256" key="5">
    <source>
        <dbReference type="ARBA" id="ARBA00022519"/>
    </source>
</evidence>
<comment type="subcellular location">
    <subcellularLocation>
        <location evidence="2">Cell inner membrane</location>
        <topology evidence="2">Multi-pass membrane protein</topology>
    </subcellularLocation>
</comment>
<dbReference type="CDD" id="cd06225">
    <property type="entry name" value="HAMP"/>
    <property type="match status" value="1"/>
</dbReference>
<dbReference type="Pfam" id="PF00672">
    <property type="entry name" value="HAMP"/>
    <property type="match status" value="1"/>
</dbReference>
<dbReference type="SUPFAM" id="SSF55874">
    <property type="entry name" value="ATPase domain of HSP90 chaperone/DNA topoisomerase II/histidine kinase"/>
    <property type="match status" value="1"/>
</dbReference>
<dbReference type="OrthoDB" id="9804645at2"/>
<evidence type="ECO:0000256" key="14">
    <source>
        <dbReference type="ARBA" id="ARBA00023136"/>
    </source>
</evidence>
<keyword evidence="8 15" id="KW-0812">Transmembrane</keyword>
<dbReference type="CDD" id="cd00075">
    <property type="entry name" value="HATPase"/>
    <property type="match status" value="1"/>
</dbReference>
<dbReference type="PRINTS" id="PR00344">
    <property type="entry name" value="BCTRLSENSOR"/>
</dbReference>
<keyword evidence="6" id="KW-0597">Phosphoprotein</keyword>
<gene>
    <name evidence="18" type="primary">envZ_2</name>
    <name evidence="18" type="ORF">SPHI_21500</name>
</gene>
<evidence type="ECO:0000256" key="6">
    <source>
        <dbReference type="ARBA" id="ARBA00022553"/>
    </source>
</evidence>
<evidence type="ECO:0000256" key="9">
    <source>
        <dbReference type="ARBA" id="ARBA00022741"/>
    </source>
</evidence>
<evidence type="ECO:0000256" key="8">
    <source>
        <dbReference type="ARBA" id="ARBA00022692"/>
    </source>
</evidence>
<dbReference type="SMART" id="SM00387">
    <property type="entry name" value="HATPase_c"/>
    <property type="match status" value="1"/>
</dbReference>
<accession>A0A1V2ET44</accession>
<proteinExistence type="predicted"/>
<dbReference type="GO" id="GO:0000155">
    <property type="term" value="F:phosphorelay sensor kinase activity"/>
    <property type="evidence" value="ECO:0007669"/>
    <property type="project" value="InterPro"/>
</dbReference>
<dbReference type="Gene3D" id="1.10.287.130">
    <property type="match status" value="1"/>
</dbReference>
<dbReference type="SUPFAM" id="SSF47384">
    <property type="entry name" value="Homodimeric domain of signal transducing histidine kinase"/>
    <property type="match status" value="1"/>
</dbReference>
<dbReference type="STRING" id="1915074.SPHI_21500"/>
<name>A0A1V2ET44_9SPHN</name>
<evidence type="ECO:0000256" key="3">
    <source>
        <dbReference type="ARBA" id="ARBA00012438"/>
    </source>
</evidence>
<feature type="domain" description="HAMP" evidence="17">
    <location>
        <begin position="179"/>
        <end position="230"/>
    </location>
</feature>
<keyword evidence="7 18" id="KW-0808">Transferase</keyword>
<dbReference type="InterPro" id="IPR003661">
    <property type="entry name" value="HisK_dim/P_dom"/>
</dbReference>
<keyword evidence="9" id="KW-0547">Nucleotide-binding</keyword>
<comment type="catalytic activity">
    <reaction evidence="1">
        <text>ATP + protein L-histidine = ADP + protein N-phospho-L-histidine.</text>
        <dbReference type="EC" id="2.7.13.3"/>
    </reaction>
</comment>
<evidence type="ECO:0000256" key="11">
    <source>
        <dbReference type="ARBA" id="ARBA00022840"/>
    </source>
</evidence>
<dbReference type="InterPro" id="IPR036890">
    <property type="entry name" value="HATPase_C_sf"/>
</dbReference>
<comment type="caution">
    <text evidence="18">The sequence shown here is derived from an EMBL/GenBank/DDBJ whole genome shotgun (WGS) entry which is preliminary data.</text>
</comment>
<keyword evidence="19" id="KW-1185">Reference proteome</keyword>
<evidence type="ECO:0000256" key="7">
    <source>
        <dbReference type="ARBA" id="ARBA00022679"/>
    </source>
</evidence>
<evidence type="ECO:0000256" key="1">
    <source>
        <dbReference type="ARBA" id="ARBA00000085"/>
    </source>
</evidence>
<feature type="transmembrane region" description="Helical" evidence="15">
    <location>
        <begin position="7"/>
        <end position="33"/>
    </location>
</feature>
<keyword evidence="12 15" id="KW-1133">Transmembrane helix</keyword>
<evidence type="ECO:0000256" key="10">
    <source>
        <dbReference type="ARBA" id="ARBA00022777"/>
    </source>
</evidence>
<feature type="transmembrane region" description="Helical" evidence="15">
    <location>
        <begin position="160"/>
        <end position="178"/>
    </location>
</feature>
<evidence type="ECO:0000256" key="2">
    <source>
        <dbReference type="ARBA" id="ARBA00004429"/>
    </source>
</evidence>
<evidence type="ECO:0000256" key="13">
    <source>
        <dbReference type="ARBA" id="ARBA00023012"/>
    </source>
</evidence>
<evidence type="ECO:0000313" key="19">
    <source>
        <dbReference type="Proteomes" id="UP000188729"/>
    </source>
</evidence>
<keyword evidence="10" id="KW-0418">Kinase</keyword>
<dbReference type="CDD" id="cd00082">
    <property type="entry name" value="HisKA"/>
    <property type="match status" value="1"/>
</dbReference>
<keyword evidence="5" id="KW-0997">Cell inner membrane</keyword>
<dbReference type="PROSITE" id="PS50885">
    <property type="entry name" value="HAMP"/>
    <property type="match status" value="1"/>
</dbReference>
<evidence type="ECO:0000256" key="15">
    <source>
        <dbReference type="SAM" id="Phobius"/>
    </source>
</evidence>